<dbReference type="Pfam" id="PF13508">
    <property type="entry name" value="Acetyltransf_7"/>
    <property type="match status" value="1"/>
</dbReference>
<protein>
    <submittedName>
        <fullName evidence="2">GNAT family N-acetyltransferase</fullName>
    </submittedName>
</protein>
<dbReference type="InterPro" id="IPR000182">
    <property type="entry name" value="GNAT_dom"/>
</dbReference>
<organism evidence="2 3">
    <name type="scientific">Chitinimonas arctica</name>
    <dbReference type="NCBI Taxonomy" id="2594795"/>
    <lineage>
        <taxon>Bacteria</taxon>
        <taxon>Pseudomonadati</taxon>
        <taxon>Pseudomonadota</taxon>
        <taxon>Betaproteobacteria</taxon>
        <taxon>Neisseriales</taxon>
        <taxon>Chitinibacteraceae</taxon>
        <taxon>Chitinimonas</taxon>
    </lineage>
</organism>
<dbReference type="CDD" id="cd04301">
    <property type="entry name" value="NAT_SF"/>
    <property type="match status" value="1"/>
</dbReference>
<dbReference type="EMBL" id="CP041730">
    <property type="protein sequence ID" value="QDQ27015.1"/>
    <property type="molecule type" value="Genomic_DNA"/>
</dbReference>
<dbReference type="KEGG" id="cari:FNU76_11950"/>
<evidence type="ECO:0000313" key="3">
    <source>
        <dbReference type="Proteomes" id="UP000317550"/>
    </source>
</evidence>
<keyword evidence="3" id="KW-1185">Reference proteome</keyword>
<evidence type="ECO:0000313" key="2">
    <source>
        <dbReference type="EMBL" id="QDQ27015.1"/>
    </source>
</evidence>
<dbReference type="InterPro" id="IPR016181">
    <property type="entry name" value="Acyl_CoA_acyltransferase"/>
</dbReference>
<dbReference type="Gene3D" id="3.40.630.30">
    <property type="match status" value="1"/>
</dbReference>
<dbReference type="AlphaFoldDB" id="A0A516SFR9"/>
<sequence length="275" mass="30721">MTSEAIHHPASTPAVDLTRSLSYASDLMFHRHAGEVGEHDGFLSIRTPDNPGFWWGNFLLFGQPPGAGERISWERLFETHIDADPGGHRVFGWIGEEGETADFIAQGYTLCVCTALASQRPLPPARGNGLIEVRSYQSEADWQAAVELQVQCRDAGMAEDAYRPFKQAQFAFYRRLEEKALGRRYGAFVEGKLVADLGIYPFGTAGRYNNVCTHPDHRRQGIAAQLIFEAGWRAMSAMTLQTLVIVTDEDSTQRLYKSVGFIPHDVSYGLQRQPR</sequence>
<dbReference type="Proteomes" id="UP000317550">
    <property type="component" value="Chromosome"/>
</dbReference>
<dbReference type="SUPFAM" id="SSF55729">
    <property type="entry name" value="Acyl-CoA N-acyltransferases (Nat)"/>
    <property type="match status" value="1"/>
</dbReference>
<accession>A0A516SFR9</accession>
<keyword evidence="2" id="KW-0808">Transferase</keyword>
<name>A0A516SFR9_9NEIS</name>
<gene>
    <name evidence="2" type="ORF">FNU76_11950</name>
</gene>
<dbReference type="GO" id="GO:0016747">
    <property type="term" value="F:acyltransferase activity, transferring groups other than amino-acyl groups"/>
    <property type="evidence" value="ECO:0007669"/>
    <property type="project" value="InterPro"/>
</dbReference>
<evidence type="ECO:0000259" key="1">
    <source>
        <dbReference type="PROSITE" id="PS51186"/>
    </source>
</evidence>
<feature type="domain" description="N-acetyltransferase" evidence="1">
    <location>
        <begin position="131"/>
        <end position="275"/>
    </location>
</feature>
<proteinExistence type="predicted"/>
<dbReference type="OrthoDB" id="9797456at2"/>
<reference evidence="3" key="1">
    <citation type="submission" date="2019-07" db="EMBL/GenBank/DDBJ databases">
        <title>Chitinimonas sp. nov., isolated from Ny-Alesund, arctica soil.</title>
        <authorList>
            <person name="Xu Q."/>
            <person name="Peng F."/>
        </authorList>
    </citation>
    <scope>NUCLEOTIDE SEQUENCE [LARGE SCALE GENOMIC DNA]</scope>
    <source>
        <strain evidence="3">R3-44</strain>
    </source>
</reference>
<dbReference type="PROSITE" id="PS51186">
    <property type="entry name" value="GNAT"/>
    <property type="match status" value="1"/>
</dbReference>
<dbReference type="RefSeq" id="WP_144278408.1">
    <property type="nucleotide sequence ID" value="NZ_CP041730.1"/>
</dbReference>